<protein>
    <recommendedName>
        <fullName evidence="4">DUF948 domain-containing protein</fullName>
    </recommendedName>
</protein>
<feature type="transmembrane region" description="Helical" evidence="1">
    <location>
        <begin position="6"/>
        <end position="24"/>
    </location>
</feature>
<dbReference type="Proteomes" id="UP001213680">
    <property type="component" value="Chromosome"/>
</dbReference>
<keyword evidence="3" id="KW-1185">Reference proteome</keyword>
<dbReference type="EMBL" id="CP118099">
    <property type="protein sequence ID" value="WDH74848.1"/>
    <property type="molecule type" value="Genomic_DNA"/>
</dbReference>
<keyword evidence="1" id="KW-0812">Transmembrane</keyword>
<dbReference type="RefSeq" id="WP_274356236.1">
    <property type="nucleotide sequence ID" value="NZ_CP118099.1"/>
</dbReference>
<evidence type="ECO:0000256" key="1">
    <source>
        <dbReference type="SAM" id="Phobius"/>
    </source>
</evidence>
<gene>
    <name evidence="2" type="ORF">PTI97_08395</name>
</gene>
<evidence type="ECO:0000313" key="2">
    <source>
        <dbReference type="EMBL" id="WDH74848.1"/>
    </source>
</evidence>
<sequence>MIWINLAIIVLSLIGLGIYGYLLFKKQMKPEIGRLNRLTERFNIRADVIGQQVNEIKGHVDAVNRSITQIKDFGVKAKDESIELKQAAVGLTHEIKRTAGIERSDVSTETKI</sequence>
<reference evidence="2 3" key="1">
    <citation type="submission" date="2023-02" db="EMBL/GenBank/DDBJ databases">
        <title>A bacterium isolated from plastisphere.</title>
        <authorList>
            <person name="Sun Y."/>
        </authorList>
    </citation>
    <scope>NUCLEOTIDE SEQUENCE [LARGE SCALE GENOMIC DNA]</scope>
    <source>
        <strain evidence="3">a-1</strain>
    </source>
</reference>
<organism evidence="2 3">
    <name type="scientific">Exiguobacterium marinum</name>
    <dbReference type="NCBI Taxonomy" id="273528"/>
    <lineage>
        <taxon>Bacteria</taxon>
        <taxon>Bacillati</taxon>
        <taxon>Bacillota</taxon>
        <taxon>Bacilli</taxon>
        <taxon>Bacillales</taxon>
        <taxon>Bacillales Family XII. Incertae Sedis</taxon>
        <taxon>Exiguobacterium</taxon>
    </lineage>
</organism>
<proteinExistence type="predicted"/>
<evidence type="ECO:0000313" key="3">
    <source>
        <dbReference type="Proteomes" id="UP001213680"/>
    </source>
</evidence>
<accession>A0ABY7WWE0</accession>
<keyword evidence="1" id="KW-0472">Membrane</keyword>
<name>A0ABY7WWE0_9BACL</name>
<evidence type="ECO:0008006" key="4">
    <source>
        <dbReference type="Google" id="ProtNLM"/>
    </source>
</evidence>
<keyword evidence="1" id="KW-1133">Transmembrane helix</keyword>